<organism evidence="2 3">
    <name type="scientific">Cinchona calisaya</name>
    <dbReference type="NCBI Taxonomy" id="153742"/>
    <lineage>
        <taxon>Eukaryota</taxon>
        <taxon>Viridiplantae</taxon>
        <taxon>Streptophyta</taxon>
        <taxon>Embryophyta</taxon>
        <taxon>Tracheophyta</taxon>
        <taxon>Spermatophyta</taxon>
        <taxon>Magnoliopsida</taxon>
        <taxon>eudicotyledons</taxon>
        <taxon>Gunneridae</taxon>
        <taxon>Pentapetalae</taxon>
        <taxon>asterids</taxon>
        <taxon>lamiids</taxon>
        <taxon>Gentianales</taxon>
        <taxon>Rubiaceae</taxon>
        <taxon>Cinchonoideae</taxon>
        <taxon>Cinchoneae</taxon>
        <taxon>Cinchona</taxon>
    </lineage>
</organism>
<comment type="caution">
    <text evidence="2">The sequence shown here is derived from an EMBL/GenBank/DDBJ whole genome shotgun (WGS) entry which is preliminary data.</text>
</comment>
<evidence type="ECO:0000313" key="3">
    <source>
        <dbReference type="Proteomes" id="UP001630127"/>
    </source>
</evidence>
<evidence type="ECO:0000256" key="1">
    <source>
        <dbReference type="SAM" id="MobiDB-lite"/>
    </source>
</evidence>
<feature type="region of interest" description="Disordered" evidence="1">
    <location>
        <begin position="175"/>
        <end position="197"/>
    </location>
</feature>
<name>A0ABD3AT28_9GENT</name>
<keyword evidence="3" id="KW-1185">Reference proteome</keyword>
<dbReference type="EMBL" id="JBJUIK010000002">
    <property type="protein sequence ID" value="KAL3534370.1"/>
    <property type="molecule type" value="Genomic_DNA"/>
</dbReference>
<sequence>MVDCAYPVDCTPLAGGAFVHGKGRRLLAGGAFVHGKGRRHRGKLVGERRIMYGSVFVVLGDFNDILCAEEKKGGRVRSVGYYWLFKDFVAINGLSDVGYSGYTFTWSGSCVGEGFVDERLDRVLITTTNPSDFDEVLEGIPESISPAIHDQLTRSVYEARLAVFFMPSYKSLRNDETKSETNELQEQFENQETKSDAPPAVAETINKLHHILARHLDKVAEADI</sequence>
<dbReference type="InterPro" id="IPR036691">
    <property type="entry name" value="Endo/exonu/phosph_ase_sf"/>
</dbReference>
<reference evidence="2 3" key="1">
    <citation type="submission" date="2024-11" db="EMBL/GenBank/DDBJ databases">
        <title>A near-complete genome assembly of Cinchona calisaya.</title>
        <authorList>
            <person name="Lian D.C."/>
            <person name="Zhao X.W."/>
            <person name="Wei L."/>
        </authorList>
    </citation>
    <scope>NUCLEOTIDE SEQUENCE [LARGE SCALE GENOMIC DNA]</scope>
    <source>
        <tissue evidence="2">Nenye</tissue>
    </source>
</reference>
<accession>A0ABD3AT28</accession>
<dbReference type="AlphaFoldDB" id="A0ABD3AT28"/>
<dbReference type="Proteomes" id="UP001630127">
    <property type="component" value="Unassembled WGS sequence"/>
</dbReference>
<dbReference type="SUPFAM" id="SSF56219">
    <property type="entry name" value="DNase I-like"/>
    <property type="match status" value="1"/>
</dbReference>
<protein>
    <submittedName>
        <fullName evidence="2">Uncharacterized protein</fullName>
    </submittedName>
</protein>
<proteinExistence type="predicted"/>
<evidence type="ECO:0000313" key="2">
    <source>
        <dbReference type="EMBL" id="KAL3534370.1"/>
    </source>
</evidence>
<gene>
    <name evidence="2" type="ORF">ACH5RR_002831</name>
</gene>